<feature type="domain" description="Peptidase M14" evidence="1">
    <location>
        <begin position="153"/>
        <end position="459"/>
    </location>
</feature>
<dbReference type="GO" id="GO:0004180">
    <property type="term" value="F:carboxypeptidase activity"/>
    <property type="evidence" value="ECO:0007669"/>
    <property type="project" value="UniProtKB-KW"/>
</dbReference>
<dbReference type="EMBL" id="JBHTAX010000005">
    <property type="protein sequence ID" value="MFC7192794.1"/>
    <property type="molecule type" value="Genomic_DNA"/>
</dbReference>
<dbReference type="Gene3D" id="3.40.630.10">
    <property type="entry name" value="Zn peptidases"/>
    <property type="match status" value="1"/>
</dbReference>
<gene>
    <name evidence="2" type="ORF">ACFQL7_25285</name>
</gene>
<keyword evidence="2" id="KW-0121">Carboxypeptidase</keyword>
<accession>A0ABD5YU23</accession>
<protein>
    <submittedName>
        <fullName evidence="2">M14 family zinc carboxypeptidase</fullName>
    </submittedName>
</protein>
<reference evidence="2 3" key="1">
    <citation type="journal article" date="2019" name="Int. J. Syst. Evol. Microbiol.">
        <title>The Global Catalogue of Microorganisms (GCM) 10K type strain sequencing project: providing services to taxonomists for standard genome sequencing and annotation.</title>
        <authorList>
            <consortium name="The Broad Institute Genomics Platform"/>
            <consortium name="The Broad Institute Genome Sequencing Center for Infectious Disease"/>
            <person name="Wu L."/>
            <person name="Ma J."/>
        </authorList>
    </citation>
    <scope>NUCLEOTIDE SEQUENCE [LARGE SCALE GENOMIC DNA]</scope>
    <source>
        <strain evidence="2 3">RDMS1</strain>
    </source>
</reference>
<dbReference type="RefSeq" id="WP_264556536.1">
    <property type="nucleotide sequence ID" value="NZ_CP109981.1"/>
</dbReference>
<keyword evidence="3" id="KW-1185">Reference proteome</keyword>
<dbReference type="Pfam" id="PF00246">
    <property type="entry name" value="Peptidase_M14"/>
    <property type="match status" value="1"/>
</dbReference>
<dbReference type="InterPro" id="IPR000834">
    <property type="entry name" value="Peptidase_M14"/>
</dbReference>
<dbReference type="PROSITE" id="PS51318">
    <property type="entry name" value="TAT"/>
    <property type="match status" value="1"/>
</dbReference>
<evidence type="ECO:0000313" key="3">
    <source>
        <dbReference type="Proteomes" id="UP001596417"/>
    </source>
</evidence>
<dbReference type="InterPro" id="IPR006311">
    <property type="entry name" value="TAT_signal"/>
</dbReference>
<keyword evidence="2" id="KW-0645">Protease</keyword>
<name>A0ABD5YU23_9EURY</name>
<comment type="caution">
    <text evidence="2">The sequence shown here is derived from an EMBL/GenBank/DDBJ whole genome shotgun (WGS) entry which is preliminary data.</text>
</comment>
<keyword evidence="2" id="KW-0378">Hydrolase</keyword>
<organism evidence="2 3">
    <name type="scientific">Halocatena marina</name>
    <dbReference type="NCBI Taxonomy" id="2934937"/>
    <lineage>
        <taxon>Archaea</taxon>
        <taxon>Methanobacteriati</taxon>
        <taxon>Methanobacteriota</taxon>
        <taxon>Stenosarchaea group</taxon>
        <taxon>Halobacteria</taxon>
        <taxon>Halobacteriales</taxon>
        <taxon>Natronomonadaceae</taxon>
        <taxon>Halocatena</taxon>
    </lineage>
</organism>
<sequence>MTDNDDAMFDSIDLTRRDFARLSAATAGALSLPVVSAKQLTSAKMTERYEFVTNHTVDAYDVSTLIEFSSTEGFGKLDALGIEYQQTTTPKPAAHAQLNADEIDNVLNIASAERLSHSPGSNPFWRLGHYPFGVFPEPRQSTAFIDYEQMVDGLKHLESEHPKRLKFYSIGKSPGHYNYVSGEEDPKDIYVAELTNRINDSAAFEEKEKVMFSLSLHGLERAGAEAGLRFIEDVLTGEDQHIADLLDDLVIVFVLSNADGWVAKHPQYESGWQFLGPDGGAPVVPFYERGTDGVFDPNRQAPAVGWINPAHYPAEPLGANLLDDDSGIDSDVPDNIKERVPDQLSIVEHFRSYENLNYGADLHGAIFSSKFVLGLISQDQFDHGQLHELYEFCRNIDSTLEDALDTWTTLAAAQQRLTGELNPTVTGFETLPEEAFDYAGIWDTINYTVSGALLDWMSHPEDLGGLGMTTLDFEMSYSHIIGANVYDPELVQMQVTGYDTAIKTIAEYSAKETTATIETGGATTAYVTSDSLTRSSEDLSFIQNPNQGFVEMEASERFEGTIGPGAPDSRATKRHDFSAVTDADKIEASLSWVPSGQDLEFYLEDADGNRIATAQTADNPETVAATIEPGSDYEFVVETYANVVADYTIDANYFDYTNKQTTTQNEQQSATLGPNEQTTFSWRVGREVNSLSVSVHPQPGTLNAAKLEAPDGTTKRSYDPTQDQGEGAIGMEEWTIDDPVSGEWTVEVTSLMDAKQGEAIVIFGTLASDDNNPDPKDALGYEQRSYEVSPFAYFEDYAPFVDSTVDQLTVADVKNGGASNYDNLVVIHDDAITDSNYVDALDSFVDADGNLVLTDTGTRLLAPMANTFAADITDAHITEETFYIAHLEERFPGHELLEDTRPIQQELWKIQPLGYSTSNQAPMTLLDANAFDAAGGTVAGKTDGKVAAGSITPDSTTGTGIHIIGSLLPPASQANLHPFGLLDHTVAFLGHVMLTNALGYQQNRFVDGERVKNFGDVGSFSVDPSVTATRSDDGDLFTAGQTNQVDLDIAGNTTVLVRDQFPDEWTIVDGDQRTTYTDGDTRHIEFGASVEDGTRTYFVEAPSSMTETRTYEFGPIEYSLDSGNNWIEIEGTADNNNVIGEDTSL</sequence>
<evidence type="ECO:0000313" key="2">
    <source>
        <dbReference type="EMBL" id="MFC7192794.1"/>
    </source>
</evidence>
<dbReference type="SUPFAM" id="SSF53187">
    <property type="entry name" value="Zn-dependent exopeptidases"/>
    <property type="match status" value="1"/>
</dbReference>
<dbReference type="GeneID" id="76202492"/>
<dbReference type="AlphaFoldDB" id="A0ABD5YU23"/>
<dbReference type="Gene3D" id="2.60.120.380">
    <property type="match status" value="1"/>
</dbReference>
<proteinExistence type="predicted"/>
<dbReference type="Proteomes" id="UP001596417">
    <property type="component" value="Unassembled WGS sequence"/>
</dbReference>
<evidence type="ECO:0000259" key="1">
    <source>
        <dbReference type="Pfam" id="PF00246"/>
    </source>
</evidence>